<proteinExistence type="predicted"/>
<dbReference type="KEGG" id="gax:Pan161_05990"/>
<organism evidence="1 2">
    <name type="scientific">Gimesia algae</name>
    <dbReference type="NCBI Taxonomy" id="2527971"/>
    <lineage>
        <taxon>Bacteria</taxon>
        <taxon>Pseudomonadati</taxon>
        <taxon>Planctomycetota</taxon>
        <taxon>Planctomycetia</taxon>
        <taxon>Planctomycetales</taxon>
        <taxon>Planctomycetaceae</taxon>
        <taxon>Gimesia</taxon>
    </lineage>
</organism>
<protein>
    <submittedName>
        <fullName evidence="1">Uncharacterized protein</fullName>
    </submittedName>
</protein>
<reference evidence="1 2" key="1">
    <citation type="submission" date="2019-02" db="EMBL/GenBank/DDBJ databases">
        <title>Deep-cultivation of Planctomycetes and their phenomic and genomic characterization uncovers novel biology.</title>
        <authorList>
            <person name="Wiegand S."/>
            <person name="Jogler M."/>
            <person name="Boedeker C."/>
            <person name="Pinto D."/>
            <person name="Vollmers J."/>
            <person name="Rivas-Marin E."/>
            <person name="Kohn T."/>
            <person name="Peeters S.H."/>
            <person name="Heuer A."/>
            <person name="Rast P."/>
            <person name="Oberbeckmann S."/>
            <person name="Bunk B."/>
            <person name="Jeske O."/>
            <person name="Meyerdierks A."/>
            <person name="Storesund J.E."/>
            <person name="Kallscheuer N."/>
            <person name="Luecker S."/>
            <person name="Lage O.M."/>
            <person name="Pohl T."/>
            <person name="Merkel B.J."/>
            <person name="Hornburger P."/>
            <person name="Mueller R.-W."/>
            <person name="Bruemmer F."/>
            <person name="Labrenz M."/>
            <person name="Spormann A.M."/>
            <person name="Op den Camp H."/>
            <person name="Overmann J."/>
            <person name="Amann R."/>
            <person name="Jetten M.S.M."/>
            <person name="Mascher T."/>
            <person name="Medema M.H."/>
            <person name="Devos D.P."/>
            <person name="Kaster A.-K."/>
            <person name="Ovreas L."/>
            <person name="Rohde M."/>
            <person name="Galperin M.Y."/>
            <person name="Jogler C."/>
        </authorList>
    </citation>
    <scope>NUCLEOTIDE SEQUENCE [LARGE SCALE GENOMIC DNA]</scope>
    <source>
        <strain evidence="1 2">Pan161</strain>
    </source>
</reference>
<dbReference type="EMBL" id="CP036343">
    <property type="protein sequence ID" value="QDT88980.1"/>
    <property type="molecule type" value="Genomic_DNA"/>
</dbReference>
<evidence type="ECO:0000313" key="1">
    <source>
        <dbReference type="EMBL" id="QDT88980.1"/>
    </source>
</evidence>
<keyword evidence="2" id="KW-1185">Reference proteome</keyword>
<dbReference type="Proteomes" id="UP000316855">
    <property type="component" value="Chromosome"/>
</dbReference>
<sequence length="59" mass="6238">MGAAPTAEKVGNVKLNCVISLTVSCCLRQPRITSGGTLCVYWFGIFICGAEGQIVYNAL</sequence>
<accession>A0A517V7K1</accession>
<evidence type="ECO:0000313" key="2">
    <source>
        <dbReference type="Proteomes" id="UP000316855"/>
    </source>
</evidence>
<gene>
    <name evidence="1" type="ORF">Pan161_05990</name>
</gene>
<dbReference type="AlphaFoldDB" id="A0A517V7K1"/>
<name>A0A517V7K1_9PLAN</name>